<feature type="region of interest" description="Disordered" evidence="1">
    <location>
        <begin position="1"/>
        <end position="113"/>
    </location>
</feature>
<feature type="compositionally biased region" description="Polar residues" evidence="1">
    <location>
        <begin position="88"/>
        <end position="97"/>
    </location>
</feature>
<dbReference type="AlphaFoldDB" id="A0A4Z1KEV0"/>
<proteinExistence type="predicted"/>
<dbReference type="EMBL" id="PQXO01000927">
    <property type="protein sequence ID" value="TGO82054.1"/>
    <property type="molecule type" value="Genomic_DNA"/>
</dbReference>
<organism evidence="2 3">
    <name type="scientific">Botrytis porri</name>
    <dbReference type="NCBI Taxonomy" id="87229"/>
    <lineage>
        <taxon>Eukaryota</taxon>
        <taxon>Fungi</taxon>
        <taxon>Dikarya</taxon>
        <taxon>Ascomycota</taxon>
        <taxon>Pezizomycotina</taxon>
        <taxon>Leotiomycetes</taxon>
        <taxon>Helotiales</taxon>
        <taxon>Sclerotiniaceae</taxon>
        <taxon>Botrytis</taxon>
    </lineage>
</organism>
<feature type="compositionally biased region" description="Basic and acidic residues" evidence="1">
    <location>
        <begin position="49"/>
        <end position="58"/>
    </location>
</feature>
<dbReference type="Proteomes" id="UP000297280">
    <property type="component" value="Unassembled WGS sequence"/>
</dbReference>
<protein>
    <submittedName>
        <fullName evidence="2">Uncharacterized protein</fullName>
    </submittedName>
</protein>
<name>A0A4Z1KEV0_9HELO</name>
<evidence type="ECO:0000313" key="2">
    <source>
        <dbReference type="EMBL" id="TGO82054.1"/>
    </source>
</evidence>
<comment type="caution">
    <text evidence="2">The sequence shown here is derived from an EMBL/GenBank/DDBJ whole genome shotgun (WGS) entry which is preliminary data.</text>
</comment>
<reference evidence="2 3" key="1">
    <citation type="submission" date="2017-12" db="EMBL/GenBank/DDBJ databases">
        <title>Comparative genomics of Botrytis spp.</title>
        <authorList>
            <person name="Valero-Jimenez C.A."/>
            <person name="Tapia P."/>
            <person name="Veloso J."/>
            <person name="Silva-Moreno E."/>
            <person name="Staats M."/>
            <person name="Valdes J.H."/>
            <person name="Van Kan J.A.L."/>
        </authorList>
    </citation>
    <scope>NUCLEOTIDE SEQUENCE [LARGE SCALE GENOMIC DNA]</scope>
    <source>
        <strain evidence="2 3">MUCL3349</strain>
    </source>
</reference>
<accession>A0A4Z1KEV0</accession>
<feature type="compositionally biased region" description="Basic and acidic residues" evidence="1">
    <location>
        <begin position="10"/>
        <end position="22"/>
    </location>
</feature>
<feature type="compositionally biased region" description="Basic residues" evidence="1">
    <location>
        <begin position="100"/>
        <end position="113"/>
    </location>
</feature>
<keyword evidence="3" id="KW-1185">Reference proteome</keyword>
<feature type="compositionally biased region" description="Polar residues" evidence="1">
    <location>
        <begin position="65"/>
        <end position="74"/>
    </location>
</feature>
<evidence type="ECO:0000313" key="3">
    <source>
        <dbReference type="Proteomes" id="UP000297280"/>
    </source>
</evidence>
<sequence>MSPGKPQKSKGKEKAGGDRDTLDSLIGGYENTSIGDSKSHTGHSRKHERLPGDRHFVVVRESPPGSASRTTRTVTPPRGNSPAKTAKVQESPNASPQTREKKHKEAYKALHGK</sequence>
<evidence type="ECO:0000256" key="1">
    <source>
        <dbReference type="SAM" id="MobiDB-lite"/>
    </source>
</evidence>
<gene>
    <name evidence="2" type="ORF">BPOR_0933g00020</name>
</gene>